<dbReference type="Gene3D" id="3.30.450.180">
    <property type="match status" value="1"/>
</dbReference>
<organism evidence="2 3">
    <name type="scientific">Lichenicoccus roseus</name>
    <dbReference type="NCBI Taxonomy" id="2683649"/>
    <lineage>
        <taxon>Bacteria</taxon>
        <taxon>Pseudomonadati</taxon>
        <taxon>Pseudomonadota</taxon>
        <taxon>Alphaproteobacteria</taxon>
        <taxon>Acetobacterales</taxon>
        <taxon>Acetobacteraceae</taxon>
        <taxon>Lichenicoccus</taxon>
    </lineage>
</organism>
<sequence>MQKAPSDEQRKILGAFLVDRRARLDPAAAGFAVGRRRTPGLRREEVAQLAGVSVSWYTWLEQGREIRASPETLDRVAEALRLDYTERVHLFALSERRPPEAPPDDSLSNGLLLLLRALDPVPAYIRNTRLDILAWNSAIADLFTDYGVLEPHERNTLRLLFLHPPYRRLIVDWEVVARGMLATFRAAQAQAADKTPFRTLADELIASSTEFRLWWPDHDVRHFDEGVKRIDHPVHGTVDLTYVSMVPESRHDLSLVTYIPRPSERAPP</sequence>
<evidence type="ECO:0000259" key="1">
    <source>
        <dbReference type="SMART" id="SM00530"/>
    </source>
</evidence>
<dbReference type="InterPro" id="IPR001387">
    <property type="entry name" value="Cro/C1-type_HTH"/>
</dbReference>
<dbReference type="InterPro" id="IPR041413">
    <property type="entry name" value="MLTR_LBD"/>
</dbReference>
<keyword evidence="3" id="KW-1185">Reference proteome</keyword>
<dbReference type="Pfam" id="PF17765">
    <property type="entry name" value="MLTR_LBD"/>
    <property type="match status" value="1"/>
</dbReference>
<gene>
    <name evidence="2" type="ORF">FE263_16215</name>
</gene>
<feature type="domain" description="HTH cro/C1-type" evidence="1">
    <location>
        <begin position="16"/>
        <end position="87"/>
    </location>
</feature>
<dbReference type="Proteomes" id="UP000305654">
    <property type="component" value="Unassembled WGS sequence"/>
</dbReference>
<dbReference type="AlphaFoldDB" id="A0A5R9J7X1"/>
<evidence type="ECO:0000313" key="2">
    <source>
        <dbReference type="EMBL" id="TLU71446.1"/>
    </source>
</evidence>
<dbReference type="OrthoDB" id="5346389at2"/>
<dbReference type="InterPro" id="IPR010982">
    <property type="entry name" value="Lambda_DNA-bd_dom_sf"/>
</dbReference>
<evidence type="ECO:0000313" key="3">
    <source>
        <dbReference type="Proteomes" id="UP000305654"/>
    </source>
</evidence>
<dbReference type="Gene3D" id="1.10.260.40">
    <property type="entry name" value="lambda repressor-like DNA-binding domains"/>
    <property type="match status" value="1"/>
</dbReference>
<dbReference type="SUPFAM" id="SSF47413">
    <property type="entry name" value="lambda repressor-like DNA-binding domains"/>
    <property type="match status" value="1"/>
</dbReference>
<dbReference type="SMART" id="SM00530">
    <property type="entry name" value="HTH_XRE"/>
    <property type="match status" value="1"/>
</dbReference>
<dbReference type="Pfam" id="PF13560">
    <property type="entry name" value="HTH_31"/>
    <property type="match status" value="1"/>
</dbReference>
<name>A0A5R9J7X1_9PROT</name>
<dbReference type="RefSeq" id="WP_138327084.1">
    <property type="nucleotide sequence ID" value="NZ_VCDI01000006.1"/>
</dbReference>
<accession>A0A5R9J7X1</accession>
<comment type="caution">
    <text evidence="2">The sequence shown here is derived from an EMBL/GenBank/DDBJ whole genome shotgun (WGS) entry which is preliminary data.</text>
</comment>
<dbReference type="CDD" id="cd00093">
    <property type="entry name" value="HTH_XRE"/>
    <property type="match status" value="1"/>
</dbReference>
<dbReference type="EMBL" id="VCDI01000006">
    <property type="protein sequence ID" value="TLU71446.1"/>
    <property type="molecule type" value="Genomic_DNA"/>
</dbReference>
<protein>
    <submittedName>
        <fullName evidence="2">Helix-turn-helix domain-containing protein</fullName>
    </submittedName>
</protein>
<reference evidence="2 3" key="1">
    <citation type="submission" date="2019-05" db="EMBL/GenBank/DDBJ databases">
        <authorList>
            <person name="Pankratov T."/>
            <person name="Grouzdev D."/>
        </authorList>
    </citation>
    <scope>NUCLEOTIDE SEQUENCE [LARGE SCALE GENOMIC DNA]</scope>
    <source>
        <strain evidence="2 3">KEBCLARHB70R</strain>
    </source>
</reference>
<dbReference type="PANTHER" id="PTHR35010">
    <property type="entry name" value="BLL4672 PROTEIN-RELATED"/>
    <property type="match status" value="1"/>
</dbReference>
<dbReference type="GO" id="GO:0003677">
    <property type="term" value="F:DNA binding"/>
    <property type="evidence" value="ECO:0007669"/>
    <property type="project" value="InterPro"/>
</dbReference>
<proteinExistence type="predicted"/>
<dbReference type="PANTHER" id="PTHR35010:SF2">
    <property type="entry name" value="BLL4672 PROTEIN"/>
    <property type="match status" value="1"/>
</dbReference>